<gene>
    <name evidence="3" type="ORF">Q8814_24480</name>
</gene>
<keyword evidence="3" id="KW-0378">Hydrolase</keyword>
<keyword evidence="4" id="KW-1185">Reference proteome</keyword>
<feature type="signal peptide" evidence="2">
    <location>
        <begin position="1"/>
        <end position="22"/>
    </location>
</feature>
<keyword evidence="2" id="KW-0732">Signal</keyword>
<evidence type="ECO:0000256" key="2">
    <source>
        <dbReference type="SAM" id="SignalP"/>
    </source>
</evidence>
<feature type="compositionally biased region" description="Low complexity" evidence="1">
    <location>
        <begin position="24"/>
        <end position="50"/>
    </location>
</feature>
<evidence type="ECO:0000313" key="3">
    <source>
        <dbReference type="EMBL" id="MEE2035224.1"/>
    </source>
</evidence>
<evidence type="ECO:0000256" key="1">
    <source>
        <dbReference type="SAM" id="MobiDB-lite"/>
    </source>
</evidence>
<feature type="non-terminal residue" evidence="3">
    <location>
        <position position="121"/>
    </location>
</feature>
<dbReference type="GO" id="GO:0016787">
    <property type="term" value="F:hydrolase activity"/>
    <property type="evidence" value="ECO:0007669"/>
    <property type="project" value="UniProtKB-KW"/>
</dbReference>
<evidence type="ECO:0000313" key="4">
    <source>
        <dbReference type="Proteomes" id="UP001331936"/>
    </source>
</evidence>
<name>A0ABU7JYZ4_9NOCA</name>
<protein>
    <submittedName>
        <fullName evidence="3">Glycoside hydrolase family 3 protein</fullName>
    </submittedName>
</protein>
<sequence length="121" mass="11885">MRIRHSLVVVLAAAFAASGCGADSAVDVAPSASDAPASSEAASDEVLPSPTSSPAPPAQPEGASAAVSACGDELLASLTLRQKLAQLLNVGVTGADDALAAVQSEQIGGIFIGSWTDPVML</sequence>
<organism evidence="3 4">
    <name type="scientific">Rhodococcus chondri</name>
    <dbReference type="NCBI Taxonomy" id="3065941"/>
    <lineage>
        <taxon>Bacteria</taxon>
        <taxon>Bacillati</taxon>
        <taxon>Actinomycetota</taxon>
        <taxon>Actinomycetes</taxon>
        <taxon>Mycobacteriales</taxon>
        <taxon>Nocardiaceae</taxon>
        <taxon>Rhodococcus</taxon>
    </lineage>
</organism>
<dbReference type="PROSITE" id="PS51257">
    <property type="entry name" value="PROKAR_LIPOPROTEIN"/>
    <property type="match status" value="1"/>
</dbReference>
<feature type="chain" id="PRO_5046984772" evidence="2">
    <location>
        <begin position="23"/>
        <end position="121"/>
    </location>
</feature>
<dbReference type="EMBL" id="JAUZMZ010000258">
    <property type="protein sequence ID" value="MEE2035224.1"/>
    <property type="molecule type" value="Genomic_DNA"/>
</dbReference>
<proteinExistence type="predicted"/>
<reference evidence="3 4" key="1">
    <citation type="submission" date="2023-08" db="EMBL/GenBank/DDBJ databases">
        <authorList>
            <person name="Girao M."/>
            <person name="Carvalho M.F."/>
        </authorList>
    </citation>
    <scope>NUCLEOTIDE SEQUENCE [LARGE SCALE GENOMIC DNA]</scope>
    <source>
        <strain evidence="3 4">CC-R104</strain>
    </source>
</reference>
<accession>A0ABU7JYZ4</accession>
<comment type="caution">
    <text evidence="3">The sequence shown here is derived from an EMBL/GenBank/DDBJ whole genome shotgun (WGS) entry which is preliminary data.</text>
</comment>
<feature type="region of interest" description="Disordered" evidence="1">
    <location>
        <begin position="24"/>
        <end position="65"/>
    </location>
</feature>
<dbReference type="Proteomes" id="UP001331936">
    <property type="component" value="Unassembled WGS sequence"/>
</dbReference>